<comment type="subcellular location">
    <subcellularLocation>
        <location evidence="1">Membrane</location>
    </subcellularLocation>
</comment>
<dbReference type="AlphaFoldDB" id="A0A848G1D6"/>
<dbReference type="InterPro" id="IPR029045">
    <property type="entry name" value="ClpP/crotonase-like_dom_sf"/>
</dbReference>
<dbReference type="NCBIfam" id="TIGR00706">
    <property type="entry name" value="SppA_dom"/>
    <property type="match status" value="1"/>
</dbReference>
<keyword evidence="8" id="KW-1133">Transmembrane helix</keyword>
<comment type="similarity">
    <text evidence="2">Belongs to the peptidase S49 family.</text>
</comment>
<reference evidence="10 11" key="1">
    <citation type="submission" date="2020-04" db="EMBL/GenBank/DDBJ databases">
        <title>Zoogloea sp. G-4-1-14 isolated from soil.</title>
        <authorList>
            <person name="Dahal R.H."/>
        </authorList>
    </citation>
    <scope>NUCLEOTIDE SEQUENCE [LARGE SCALE GENOMIC DNA]</scope>
    <source>
        <strain evidence="10 11">G-4-1-14</strain>
    </source>
</reference>
<keyword evidence="6 8" id="KW-0472">Membrane</keyword>
<dbReference type="NCBIfam" id="TIGR00705">
    <property type="entry name" value="SppA_67K"/>
    <property type="match status" value="1"/>
</dbReference>
<feature type="active site" description="Proton donor/acceptor" evidence="7">
    <location>
        <position position="202"/>
    </location>
</feature>
<keyword evidence="11" id="KW-1185">Reference proteome</keyword>
<dbReference type="InterPro" id="IPR004634">
    <property type="entry name" value="Pept_S49_pIV"/>
</dbReference>
<dbReference type="Gene3D" id="3.90.226.10">
    <property type="entry name" value="2-enoyl-CoA Hydratase, Chain A, domain 1"/>
    <property type="match status" value="3"/>
</dbReference>
<dbReference type="GO" id="GO:0008236">
    <property type="term" value="F:serine-type peptidase activity"/>
    <property type="evidence" value="ECO:0007669"/>
    <property type="project" value="UniProtKB-KW"/>
</dbReference>
<dbReference type="EMBL" id="JABBGA010000003">
    <property type="protein sequence ID" value="NML25094.1"/>
    <property type="molecule type" value="Genomic_DNA"/>
</dbReference>
<dbReference type="InterPro" id="IPR002142">
    <property type="entry name" value="Peptidase_S49"/>
</dbReference>
<evidence type="ECO:0000256" key="1">
    <source>
        <dbReference type="ARBA" id="ARBA00004370"/>
    </source>
</evidence>
<evidence type="ECO:0000256" key="2">
    <source>
        <dbReference type="ARBA" id="ARBA00008683"/>
    </source>
</evidence>
<proteinExistence type="inferred from homology"/>
<dbReference type="InterPro" id="IPR047272">
    <property type="entry name" value="S49_SppA_C"/>
</dbReference>
<gene>
    <name evidence="10" type="primary">sppA</name>
    <name evidence="10" type="ORF">HHL15_05040</name>
</gene>
<evidence type="ECO:0000313" key="11">
    <source>
        <dbReference type="Proteomes" id="UP000580043"/>
    </source>
</evidence>
<feature type="transmembrane region" description="Helical" evidence="8">
    <location>
        <begin position="27"/>
        <end position="47"/>
    </location>
</feature>
<keyword evidence="3" id="KW-0645">Protease</keyword>
<name>A0A848G1D6_9RHOO</name>
<comment type="caution">
    <text evidence="10">The sequence shown here is derived from an EMBL/GenBank/DDBJ whole genome shotgun (WGS) entry which is preliminary data.</text>
</comment>
<evidence type="ECO:0000256" key="6">
    <source>
        <dbReference type="ARBA" id="ARBA00023136"/>
    </source>
</evidence>
<feature type="active site" description="Nucleophile" evidence="7">
    <location>
        <position position="405"/>
    </location>
</feature>
<dbReference type="RefSeq" id="WP_169144742.1">
    <property type="nucleotide sequence ID" value="NZ_JABBGA010000003.1"/>
</dbReference>
<dbReference type="Proteomes" id="UP000580043">
    <property type="component" value="Unassembled WGS sequence"/>
</dbReference>
<keyword evidence="5" id="KW-0720">Serine protease</keyword>
<evidence type="ECO:0000259" key="9">
    <source>
        <dbReference type="Pfam" id="PF01343"/>
    </source>
</evidence>
<dbReference type="Gene3D" id="6.20.330.10">
    <property type="match status" value="1"/>
</dbReference>
<dbReference type="GO" id="GO:0006465">
    <property type="term" value="P:signal peptide processing"/>
    <property type="evidence" value="ECO:0007669"/>
    <property type="project" value="InterPro"/>
</dbReference>
<dbReference type="SUPFAM" id="SSF52096">
    <property type="entry name" value="ClpP/crotonase"/>
    <property type="match status" value="2"/>
</dbReference>
<feature type="domain" description="Peptidase S49" evidence="9">
    <location>
        <begin position="389"/>
        <end position="539"/>
    </location>
</feature>
<evidence type="ECO:0000256" key="3">
    <source>
        <dbReference type="ARBA" id="ARBA00022670"/>
    </source>
</evidence>
<dbReference type="PIRSF" id="PIRSF001217">
    <property type="entry name" value="Protease_4_SppA"/>
    <property type="match status" value="1"/>
</dbReference>
<evidence type="ECO:0000256" key="4">
    <source>
        <dbReference type="ARBA" id="ARBA00022801"/>
    </source>
</evidence>
<dbReference type="PANTHER" id="PTHR33209:SF1">
    <property type="entry name" value="PEPTIDASE S49 DOMAIN-CONTAINING PROTEIN"/>
    <property type="match status" value="1"/>
</dbReference>
<feature type="domain" description="Peptidase S49" evidence="9">
    <location>
        <begin position="134"/>
        <end position="292"/>
    </location>
</feature>
<dbReference type="GO" id="GO:0016020">
    <property type="term" value="C:membrane"/>
    <property type="evidence" value="ECO:0007669"/>
    <property type="project" value="UniProtKB-SubCell"/>
</dbReference>
<dbReference type="Pfam" id="PF01343">
    <property type="entry name" value="Peptidase_S49"/>
    <property type="match status" value="2"/>
</dbReference>
<evidence type="ECO:0000256" key="8">
    <source>
        <dbReference type="SAM" id="Phobius"/>
    </source>
</evidence>
<dbReference type="PANTHER" id="PTHR33209">
    <property type="entry name" value="PROTEASE 4"/>
    <property type="match status" value="1"/>
</dbReference>
<keyword evidence="8" id="KW-0812">Transmembrane</keyword>
<keyword evidence="4" id="KW-0378">Hydrolase</keyword>
<accession>A0A848G1D6</accession>
<sequence>MDRKARPGVVRRVFSAVWRAIDRFRQLSLNLLFLAVVAFLVAGWLAARPTPLPAEAALLIAPNGQLVEQRSVRNPLSVLQGGDGIHQVLLRDVVDAIRAAAGDARIKALVIETDSLAGAGLSKLQEIAAAVADFRKAGKKVYVHGKNFNQVQYHLAAQADEVFVSPDGYVFLSGFARYPTYFKGLFDQAGVKMQIFRVGTYKSFVEPYTRSDMSPEDREATRDYLDAAWRTYQADIAAARPKAAAGLARYVSEAPALLAEAGGDTARMALKAGLVDGLKTADEWRDFLKERVGASDDARGYKHVDMATYISRVRDETPQASDHIGIVVAQGAIVDGEQPSGVVGGDTVAGLIRQAREDKSIKAVVLRVDSPGGSATASEVIRRELELTRKAGKPVIVSMGSVAASGGYWISMAADEVWAGPATLTGSIGIFAMVPDLSGPMGKLGLAVDGVGTSALASGLDPRRPLDPQVASVLQQSIEFGYKRFIELVGKNRRMDVAAVDQVAQGRVWLGSQAKEKGLVDKLGGLDEAVKAAATRAGLKDYDVSYVEKPLSPRDQLLAKLLDNGEDTEGAKTRLSPVEATLARIRNELAGLALWNDPGATYLHCLCEAP</sequence>
<dbReference type="CDD" id="cd07023">
    <property type="entry name" value="S49_Sppa_N_C"/>
    <property type="match status" value="1"/>
</dbReference>
<evidence type="ECO:0000313" key="10">
    <source>
        <dbReference type="EMBL" id="NML25094.1"/>
    </source>
</evidence>
<organism evidence="10 11">
    <name type="scientific">Zoogloea dura</name>
    <dbReference type="NCBI Taxonomy" id="2728840"/>
    <lineage>
        <taxon>Bacteria</taxon>
        <taxon>Pseudomonadati</taxon>
        <taxon>Pseudomonadota</taxon>
        <taxon>Betaproteobacteria</taxon>
        <taxon>Rhodocyclales</taxon>
        <taxon>Zoogloeaceae</taxon>
        <taxon>Zoogloea</taxon>
    </lineage>
</organism>
<evidence type="ECO:0000256" key="7">
    <source>
        <dbReference type="PIRSR" id="PIRSR001217-1"/>
    </source>
</evidence>
<protein>
    <submittedName>
        <fullName evidence="10">Signal peptide peptidase SppA</fullName>
    </submittedName>
</protein>
<dbReference type="InterPro" id="IPR047217">
    <property type="entry name" value="S49_SppA_67K_type_N"/>
</dbReference>
<dbReference type="InterPro" id="IPR004635">
    <property type="entry name" value="Pept_S49_SppA"/>
</dbReference>
<dbReference type="CDD" id="cd07018">
    <property type="entry name" value="S49_SppA_67K_type"/>
    <property type="match status" value="1"/>
</dbReference>
<evidence type="ECO:0000256" key="5">
    <source>
        <dbReference type="ARBA" id="ARBA00022825"/>
    </source>
</evidence>